<proteinExistence type="predicted"/>
<evidence type="ECO:0000313" key="2">
    <source>
        <dbReference type="EMBL" id="JAG29186.1"/>
    </source>
</evidence>
<sequence length="121" mass="13193">MFSTNFCAHLFTGMIPITTINDAAPDYLLKIIHCKCASGCTRGSCSCKKAGLHCSALCKNCAGTACENAPDTEDGIYEDIDAECDQQANLFDEMMAQEEEEQETNDTEDEPSAPKRAKNIK</sequence>
<gene>
    <name evidence="2" type="ORF">CM83_46612</name>
</gene>
<evidence type="ECO:0008006" key="3">
    <source>
        <dbReference type="Google" id="ProtNLM"/>
    </source>
</evidence>
<feature type="region of interest" description="Disordered" evidence="1">
    <location>
        <begin position="94"/>
        <end position="121"/>
    </location>
</feature>
<organism evidence="2">
    <name type="scientific">Lygus hesperus</name>
    <name type="common">Western plant bug</name>
    <dbReference type="NCBI Taxonomy" id="30085"/>
    <lineage>
        <taxon>Eukaryota</taxon>
        <taxon>Metazoa</taxon>
        <taxon>Ecdysozoa</taxon>
        <taxon>Arthropoda</taxon>
        <taxon>Hexapoda</taxon>
        <taxon>Insecta</taxon>
        <taxon>Pterygota</taxon>
        <taxon>Neoptera</taxon>
        <taxon>Paraneoptera</taxon>
        <taxon>Hemiptera</taxon>
        <taxon>Heteroptera</taxon>
        <taxon>Panheteroptera</taxon>
        <taxon>Cimicomorpha</taxon>
        <taxon>Miridae</taxon>
        <taxon>Mirini</taxon>
        <taxon>Lygus</taxon>
    </lineage>
</organism>
<protein>
    <recommendedName>
        <fullName evidence="3">Tesmin/TSO1-like CXC domain-containing protein</fullName>
    </recommendedName>
</protein>
<name>A0A0A9YC34_LYGHE</name>
<evidence type="ECO:0000256" key="1">
    <source>
        <dbReference type="SAM" id="MobiDB-lite"/>
    </source>
</evidence>
<reference evidence="2" key="2">
    <citation type="submission" date="2014-07" db="EMBL/GenBank/DDBJ databases">
        <authorList>
            <person name="Hull J."/>
        </authorList>
    </citation>
    <scope>NUCLEOTIDE SEQUENCE</scope>
</reference>
<dbReference type="EMBL" id="GBHO01014418">
    <property type="protein sequence ID" value="JAG29186.1"/>
    <property type="molecule type" value="Transcribed_RNA"/>
</dbReference>
<dbReference type="AlphaFoldDB" id="A0A0A9YC34"/>
<reference evidence="2" key="1">
    <citation type="journal article" date="2014" name="PLoS ONE">
        <title>Transcriptome-Based Identification of ABC Transporters in the Western Tarnished Plant Bug Lygus hesperus.</title>
        <authorList>
            <person name="Hull J.J."/>
            <person name="Chaney K."/>
            <person name="Geib S.M."/>
            <person name="Fabrick J.A."/>
            <person name="Brent C.S."/>
            <person name="Walsh D."/>
            <person name="Lavine L.C."/>
        </authorList>
    </citation>
    <scope>NUCLEOTIDE SEQUENCE</scope>
</reference>
<feature type="compositionally biased region" description="Acidic residues" evidence="1">
    <location>
        <begin position="95"/>
        <end position="111"/>
    </location>
</feature>
<accession>A0A0A9YC34</accession>